<comment type="similarity">
    <text evidence="1">Belongs to the short-chain dehydrogenases/reductases (SDR) family.</text>
</comment>
<evidence type="ECO:0000256" key="2">
    <source>
        <dbReference type="ARBA" id="ARBA00022857"/>
    </source>
</evidence>
<gene>
    <name evidence="5" type="ORF">ASR47_1005151</name>
</gene>
<keyword evidence="3" id="KW-0560">Oxidoreductase</keyword>
<dbReference type="InterPro" id="IPR057326">
    <property type="entry name" value="KR_dom"/>
</dbReference>
<keyword evidence="6" id="KW-1185">Reference proteome</keyword>
<evidence type="ECO:0000256" key="1">
    <source>
        <dbReference type="ARBA" id="ARBA00006484"/>
    </source>
</evidence>
<dbReference type="PRINTS" id="PR00081">
    <property type="entry name" value="GDHRDH"/>
</dbReference>
<reference evidence="5 6" key="1">
    <citation type="submission" date="2016-04" db="EMBL/GenBank/DDBJ databases">
        <title>Draft genome sequence of Janthinobacterium psychrotolerans sp. nov., isolated from freshwater sediments in Denmark.</title>
        <authorList>
            <person name="Gong X."/>
            <person name="Skrivergaard S."/>
            <person name="Korsgaard B.S."/>
            <person name="Schreiber L."/>
            <person name="Marshall I.P."/>
            <person name="Finster K."/>
            <person name="Schramm A."/>
        </authorList>
    </citation>
    <scope>NUCLEOTIDE SEQUENCE [LARGE SCALE GENOMIC DNA]</scope>
    <source>
        <strain evidence="5 6">S3-2</strain>
    </source>
</reference>
<dbReference type="FunFam" id="3.40.50.720:FF:000374">
    <property type="entry name" value="3-oxoacyl-(Acyl-carrier-protein) reductase"/>
    <property type="match status" value="1"/>
</dbReference>
<dbReference type="PANTHER" id="PTHR43639:SF1">
    <property type="entry name" value="SHORT-CHAIN DEHYDROGENASE_REDUCTASE FAMILY PROTEIN"/>
    <property type="match status" value="1"/>
</dbReference>
<evidence type="ECO:0000256" key="3">
    <source>
        <dbReference type="ARBA" id="ARBA00023002"/>
    </source>
</evidence>
<dbReference type="InterPro" id="IPR002347">
    <property type="entry name" value="SDR_fam"/>
</dbReference>
<dbReference type="EMBL" id="LOCQ01000058">
    <property type="protein sequence ID" value="OBV38197.1"/>
    <property type="molecule type" value="Genomic_DNA"/>
</dbReference>
<dbReference type="STRING" id="1747903.ASR47_1005151"/>
<dbReference type="Pfam" id="PF13561">
    <property type="entry name" value="adh_short_C2"/>
    <property type="match status" value="1"/>
</dbReference>
<dbReference type="PRINTS" id="PR00080">
    <property type="entry name" value="SDRFAMILY"/>
</dbReference>
<accession>A0A1A7BXF3</accession>
<sequence length="261" mass="27304">MTSTASTPLPKQRIALITGANRGLGRSTALHLARAGVDVIITYLNGAAQAAEVVREVQALGRRAMALQLDVGVSATFAGFAEQVRSALAEHWQRQQFDYLVNNAGGGVHATLAETTEEQFDLMINTHLKGTFFLTQKLLPLIADGGRILNTSSGLSRFTFQGYAAYASAKGGIDVLTRYMALELGPRGISVNALAPGPTETDFGGGAVRDDSALNQQLAAMTALGRTAKADDIGAMATALLTQGSGWVTGQRIEASGGLLL</sequence>
<dbReference type="Gene3D" id="3.40.50.720">
    <property type="entry name" value="NAD(P)-binding Rossmann-like Domain"/>
    <property type="match status" value="1"/>
</dbReference>
<evidence type="ECO:0000259" key="4">
    <source>
        <dbReference type="SMART" id="SM00822"/>
    </source>
</evidence>
<dbReference type="AlphaFoldDB" id="A0A1A7BXF3"/>
<dbReference type="Proteomes" id="UP000092713">
    <property type="component" value="Unassembled WGS sequence"/>
</dbReference>
<evidence type="ECO:0000313" key="5">
    <source>
        <dbReference type="EMBL" id="OBV38197.1"/>
    </source>
</evidence>
<dbReference type="SUPFAM" id="SSF51735">
    <property type="entry name" value="NAD(P)-binding Rossmann-fold domains"/>
    <property type="match status" value="1"/>
</dbReference>
<evidence type="ECO:0000313" key="6">
    <source>
        <dbReference type="Proteomes" id="UP000092713"/>
    </source>
</evidence>
<comment type="caution">
    <text evidence="5">The sequence shown here is derived from an EMBL/GenBank/DDBJ whole genome shotgun (WGS) entry which is preliminary data.</text>
</comment>
<protein>
    <submittedName>
        <fullName evidence="5">NAD(P)-dependent dehydrogenase, short-chain alcohol dehydrogenase family</fullName>
    </submittedName>
</protein>
<organism evidence="5 6">
    <name type="scientific">Janthinobacterium psychrotolerans</name>
    <dbReference type="NCBI Taxonomy" id="1747903"/>
    <lineage>
        <taxon>Bacteria</taxon>
        <taxon>Pseudomonadati</taxon>
        <taxon>Pseudomonadota</taxon>
        <taxon>Betaproteobacteria</taxon>
        <taxon>Burkholderiales</taxon>
        <taxon>Oxalobacteraceae</taxon>
        <taxon>Janthinobacterium</taxon>
    </lineage>
</organism>
<keyword evidence="2" id="KW-0521">NADP</keyword>
<feature type="domain" description="Ketoreductase" evidence="4">
    <location>
        <begin position="13"/>
        <end position="197"/>
    </location>
</feature>
<dbReference type="OrthoDB" id="9803333at2"/>
<dbReference type="PATRIC" id="fig|1747903.4.peg.1738"/>
<dbReference type="GO" id="GO:0016491">
    <property type="term" value="F:oxidoreductase activity"/>
    <property type="evidence" value="ECO:0007669"/>
    <property type="project" value="UniProtKB-KW"/>
</dbReference>
<proteinExistence type="inferred from homology"/>
<name>A0A1A7BXF3_9BURK</name>
<dbReference type="InterPro" id="IPR036291">
    <property type="entry name" value="NAD(P)-bd_dom_sf"/>
</dbReference>
<dbReference type="RefSeq" id="WP_065309066.1">
    <property type="nucleotide sequence ID" value="NZ_LOCQ01000058.1"/>
</dbReference>
<dbReference type="SMART" id="SM00822">
    <property type="entry name" value="PKS_KR"/>
    <property type="match status" value="1"/>
</dbReference>
<dbReference type="PANTHER" id="PTHR43639">
    <property type="entry name" value="OXIDOREDUCTASE, SHORT-CHAIN DEHYDROGENASE/REDUCTASE FAMILY (AFU_ORTHOLOGUE AFUA_5G02870)"/>
    <property type="match status" value="1"/>
</dbReference>